<proteinExistence type="inferred from homology"/>
<keyword evidence="7 10" id="KW-1133">Transmembrane helix</keyword>
<evidence type="ECO:0000256" key="8">
    <source>
        <dbReference type="ARBA" id="ARBA00023065"/>
    </source>
</evidence>
<protein>
    <recommendedName>
        <fullName evidence="11">Calcium uniporter protein C-terminal domain-containing protein</fullName>
    </recommendedName>
</protein>
<gene>
    <name evidence="12" type="ORF">SVIM_LOCUS202179</name>
</gene>
<evidence type="ECO:0000256" key="1">
    <source>
        <dbReference type="ARBA" id="ARBA00004141"/>
    </source>
</evidence>
<evidence type="ECO:0000256" key="7">
    <source>
        <dbReference type="ARBA" id="ARBA00022989"/>
    </source>
</evidence>
<dbReference type="Pfam" id="PF04678">
    <property type="entry name" value="MCU"/>
    <property type="match status" value="1"/>
</dbReference>
<keyword evidence="6" id="KW-0106">Calcium</keyword>
<keyword evidence="8" id="KW-0406">Ion transport</keyword>
<evidence type="ECO:0000256" key="3">
    <source>
        <dbReference type="ARBA" id="ARBA00022448"/>
    </source>
</evidence>
<feature type="transmembrane region" description="Helical" evidence="10">
    <location>
        <begin position="287"/>
        <end position="307"/>
    </location>
</feature>
<dbReference type="EMBL" id="CAADRP010001335">
    <property type="protein sequence ID" value="VFU37769.1"/>
    <property type="molecule type" value="Genomic_DNA"/>
</dbReference>
<evidence type="ECO:0000256" key="4">
    <source>
        <dbReference type="ARBA" id="ARBA00022568"/>
    </source>
</evidence>
<name>A0A6N2LK91_SALVM</name>
<dbReference type="GO" id="GO:0036444">
    <property type="term" value="P:calcium import into the mitochondrion"/>
    <property type="evidence" value="ECO:0007669"/>
    <property type="project" value="TreeGrafter"/>
</dbReference>
<comment type="similarity">
    <text evidence="2">Belongs to the MCU (TC 1.A.77) family.</text>
</comment>
<evidence type="ECO:0000256" key="9">
    <source>
        <dbReference type="ARBA" id="ARBA00023136"/>
    </source>
</evidence>
<dbReference type="GO" id="GO:1990246">
    <property type="term" value="C:uniplex complex"/>
    <property type="evidence" value="ECO:0007669"/>
    <property type="project" value="TreeGrafter"/>
</dbReference>
<comment type="subcellular location">
    <subcellularLocation>
        <location evidence="1">Membrane</location>
        <topology evidence="1">Multi-pass membrane protein</topology>
    </subcellularLocation>
</comment>
<dbReference type="GO" id="GO:0005262">
    <property type="term" value="F:calcium channel activity"/>
    <property type="evidence" value="ECO:0007669"/>
    <property type="project" value="TreeGrafter"/>
</dbReference>
<evidence type="ECO:0000256" key="6">
    <source>
        <dbReference type="ARBA" id="ARBA00022837"/>
    </source>
</evidence>
<keyword evidence="9 10" id="KW-0472">Membrane</keyword>
<organism evidence="12">
    <name type="scientific">Salix viminalis</name>
    <name type="common">Common osier</name>
    <name type="synonym">Basket willow</name>
    <dbReference type="NCBI Taxonomy" id="40686"/>
    <lineage>
        <taxon>Eukaryota</taxon>
        <taxon>Viridiplantae</taxon>
        <taxon>Streptophyta</taxon>
        <taxon>Embryophyta</taxon>
        <taxon>Tracheophyta</taxon>
        <taxon>Spermatophyta</taxon>
        <taxon>Magnoliopsida</taxon>
        <taxon>eudicotyledons</taxon>
        <taxon>Gunneridae</taxon>
        <taxon>Pentapetalae</taxon>
        <taxon>rosids</taxon>
        <taxon>fabids</taxon>
        <taxon>Malpighiales</taxon>
        <taxon>Salicaceae</taxon>
        <taxon>Saliceae</taxon>
        <taxon>Salix</taxon>
    </lineage>
</organism>
<accession>A0A6N2LK91</accession>
<feature type="transmembrane region" description="Helical" evidence="10">
    <location>
        <begin position="261"/>
        <end position="281"/>
    </location>
</feature>
<dbReference type="PANTHER" id="PTHR13462">
    <property type="entry name" value="CALCIUM UNIPORTER PROTEIN, MITOCHONDRIAL"/>
    <property type="match status" value="1"/>
</dbReference>
<keyword evidence="3" id="KW-0813">Transport</keyword>
<sequence>MSQKKSLAERVLKFSKSPNQYLTNYRISSPLRTRIHQRPAQSNTIPHHPGESRIFRRLFHKPASFSPDILKLPIGEGLIDRIRGFDIVKDRIRWDGLSPPPMVMEEVAAEEGLTAEDARKLLKVAQLEGLKLRLREMEKTWISYSEFVRVCSEGCSDLEYGVRVARNLDESGTVVVLGNLVLLKPEQIKIMAMMVLRMKLFVTQARSKGHSLGTLVLKAIGGLIPLPAADPNDPRRKELQELEKQKAVIDQKAGTLVRRELWCGLGFLILQTAGFMRLTFWELTWDVMEPICFYVTSFYFVAGYTFFLRTSKEPSFEGFYQSRFSAKQKQLMKLNNFDLERYNVLRKICCPLPLSVEKIQAMTSLDQAGNIC</sequence>
<reference evidence="12" key="1">
    <citation type="submission" date="2019-03" db="EMBL/GenBank/DDBJ databases">
        <authorList>
            <person name="Mank J."/>
            <person name="Almeida P."/>
        </authorList>
    </citation>
    <scope>NUCLEOTIDE SEQUENCE</scope>
    <source>
        <strain evidence="12">78183</strain>
    </source>
</reference>
<feature type="domain" description="Calcium uniporter protein C-terminal" evidence="11">
    <location>
        <begin position="160"/>
        <end position="344"/>
    </location>
</feature>
<dbReference type="InterPro" id="IPR039055">
    <property type="entry name" value="MCU_fam"/>
</dbReference>
<keyword evidence="4" id="KW-0109">Calcium transport</keyword>
<keyword evidence="5 10" id="KW-0812">Transmembrane</keyword>
<dbReference type="AlphaFoldDB" id="A0A6N2LK91"/>
<dbReference type="InterPro" id="IPR006769">
    <property type="entry name" value="MCU_C"/>
</dbReference>
<evidence type="ECO:0000256" key="2">
    <source>
        <dbReference type="ARBA" id="ARBA00005653"/>
    </source>
</evidence>
<evidence type="ECO:0000259" key="11">
    <source>
        <dbReference type="Pfam" id="PF04678"/>
    </source>
</evidence>
<dbReference type="PANTHER" id="PTHR13462:SF31">
    <property type="entry name" value="CALCIUM UNIPORTER PROTEIN 1, MITOCHONDRIAL"/>
    <property type="match status" value="1"/>
</dbReference>
<evidence type="ECO:0000313" key="12">
    <source>
        <dbReference type="EMBL" id="VFU37769.1"/>
    </source>
</evidence>
<dbReference type="GO" id="GO:0015292">
    <property type="term" value="F:uniporter activity"/>
    <property type="evidence" value="ECO:0007669"/>
    <property type="project" value="TreeGrafter"/>
</dbReference>
<evidence type="ECO:0000256" key="10">
    <source>
        <dbReference type="SAM" id="Phobius"/>
    </source>
</evidence>
<evidence type="ECO:0000256" key="5">
    <source>
        <dbReference type="ARBA" id="ARBA00022692"/>
    </source>
</evidence>
<dbReference type="GO" id="GO:0051560">
    <property type="term" value="P:mitochondrial calcium ion homeostasis"/>
    <property type="evidence" value="ECO:0007669"/>
    <property type="project" value="InterPro"/>
</dbReference>